<evidence type="ECO:0000256" key="2">
    <source>
        <dbReference type="ARBA" id="ARBA00023125"/>
    </source>
</evidence>
<dbReference type="RefSeq" id="WP_183197812.1">
    <property type="nucleotide sequence ID" value="NZ_JACIDA010000002.1"/>
</dbReference>
<dbReference type="SUPFAM" id="SSF46785">
    <property type="entry name" value="Winged helix' DNA-binding domain"/>
    <property type="match status" value="1"/>
</dbReference>
<dbReference type="PRINTS" id="PR00035">
    <property type="entry name" value="HTHGNTR"/>
</dbReference>
<accession>A0A7W6EZY8</accession>
<evidence type="ECO:0000313" key="6">
    <source>
        <dbReference type="EMBL" id="MBB3872440.1"/>
    </source>
</evidence>
<dbReference type="InterPro" id="IPR008920">
    <property type="entry name" value="TF_FadR/GntR_C"/>
</dbReference>
<evidence type="ECO:0000256" key="1">
    <source>
        <dbReference type="ARBA" id="ARBA00023015"/>
    </source>
</evidence>
<gene>
    <name evidence="6" type="ORF">GGR11_001993</name>
</gene>
<sequence length="252" mass="27467">MTALPNPSIHRATRRPRLAAAVVEDLVNAIVTEIHPVGSALPPENVLCDIYGVSRTVVREATTALTEKGLVISQQGRGTIIQDPSSWNLLDPMILSALFRREDGLSYLDNLSSIRASLEGDMAAKAARNITPEAISELTQQMQKLEKLIATPAGYVHEDVAFHDIIMRLSGDRLSKAIIDSIQSKAIKTYSYSGRLNVDHIRATHEAHTKVFDAIISGDAAGASAAMRDHIEQSWRKRRPGPKDKSTKAVTG</sequence>
<dbReference type="Gene3D" id="1.20.120.530">
    <property type="entry name" value="GntR ligand-binding domain-like"/>
    <property type="match status" value="1"/>
</dbReference>
<dbReference type="AlphaFoldDB" id="A0A7W6EZY8"/>
<evidence type="ECO:0000259" key="5">
    <source>
        <dbReference type="PROSITE" id="PS50949"/>
    </source>
</evidence>
<dbReference type="PANTHER" id="PTHR43537:SF44">
    <property type="entry name" value="GNTR FAMILY REGULATORY PROTEIN"/>
    <property type="match status" value="1"/>
</dbReference>
<dbReference type="Pfam" id="PF07729">
    <property type="entry name" value="FCD"/>
    <property type="match status" value="1"/>
</dbReference>
<dbReference type="Gene3D" id="1.10.10.10">
    <property type="entry name" value="Winged helix-like DNA-binding domain superfamily/Winged helix DNA-binding domain"/>
    <property type="match status" value="1"/>
</dbReference>
<dbReference type="GO" id="GO:0003677">
    <property type="term" value="F:DNA binding"/>
    <property type="evidence" value="ECO:0007669"/>
    <property type="project" value="UniProtKB-KW"/>
</dbReference>
<proteinExistence type="predicted"/>
<dbReference type="GO" id="GO:0003700">
    <property type="term" value="F:DNA-binding transcription factor activity"/>
    <property type="evidence" value="ECO:0007669"/>
    <property type="project" value="InterPro"/>
</dbReference>
<dbReference type="InterPro" id="IPR011711">
    <property type="entry name" value="GntR_C"/>
</dbReference>
<feature type="region of interest" description="Disordered" evidence="4">
    <location>
        <begin position="227"/>
        <end position="252"/>
    </location>
</feature>
<dbReference type="EMBL" id="JACIDA010000002">
    <property type="protein sequence ID" value="MBB3872440.1"/>
    <property type="molecule type" value="Genomic_DNA"/>
</dbReference>
<keyword evidence="3" id="KW-0804">Transcription</keyword>
<keyword evidence="2 6" id="KW-0238">DNA-binding</keyword>
<reference evidence="6 7" key="1">
    <citation type="submission" date="2020-08" db="EMBL/GenBank/DDBJ databases">
        <title>Genomic Encyclopedia of Type Strains, Phase IV (KMG-IV): sequencing the most valuable type-strain genomes for metagenomic binning, comparative biology and taxonomic classification.</title>
        <authorList>
            <person name="Goeker M."/>
        </authorList>
    </citation>
    <scope>NUCLEOTIDE SEQUENCE [LARGE SCALE GENOMIC DNA]</scope>
    <source>
        <strain evidence="6 7">DSM 14878</strain>
    </source>
</reference>
<dbReference type="Proteomes" id="UP000532936">
    <property type="component" value="Unassembled WGS sequence"/>
</dbReference>
<feature type="domain" description="HTH gntR-type" evidence="5">
    <location>
        <begin position="16"/>
        <end position="84"/>
    </location>
</feature>
<organism evidence="6 7">
    <name type="scientific">Brevundimonas mediterranea</name>
    <dbReference type="NCBI Taxonomy" id="74329"/>
    <lineage>
        <taxon>Bacteria</taxon>
        <taxon>Pseudomonadati</taxon>
        <taxon>Pseudomonadota</taxon>
        <taxon>Alphaproteobacteria</taxon>
        <taxon>Caulobacterales</taxon>
        <taxon>Caulobacteraceae</taxon>
        <taxon>Brevundimonas</taxon>
    </lineage>
</organism>
<evidence type="ECO:0000256" key="4">
    <source>
        <dbReference type="SAM" id="MobiDB-lite"/>
    </source>
</evidence>
<dbReference type="Pfam" id="PF00392">
    <property type="entry name" value="GntR"/>
    <property type="match status" value="1"/>
</dbReference>
<dbReference type="InterPro" id="IPR036390">
    <property type="entry name" value="WH_DNA-bd_sf"/>
</dbReference>
<evidence type="ECO:0000313" key="7">
    <source>
        <dbReference type="Proteomes" id="UP000532936"/>
    </source>
</evidence>
<dbReference type="SUPFAM" id="SSF48008">
    <property type="entry name" value="GntR ligand-binding domain-like"/>
    <property type="match status" value="1"/>
</dbReference>
<dbReference type="SMART" id="SM00345">
    <property type="entry name" value="HTH_GNTR"/>
    <property type="match status" value="1"/>
</dbReference>
<evidence type="ECO:0000256" key="3">
    <source>
        <dbReference type="ARBA" id="ARBA00023163"/>
    </source>
</evidence>
<keyword evidence="1" id="KW-0805">Transcription regulation</keyword>
<dbReference type="InterPro" id="IPR036388">
    <property type="entry name" value="WH-like_DNA-bd_sf"/>
</dbReference>
<dbReference type="InterPro" id="IPR000524">
    <property type="entry name" value="Tscrpt_reg_HTH_GntR"/>
</dbReference>
<dbReference type="PANTHER" id="PTHR43537">
    <property type="entry name" value="TRANSCRIPTIONAL REGULATOR, GNTR FAMILY"/>
    <property type="match status" value="1"/>
</dbReference>
<dbReference type="PROSITE" id="PS50949">
    <property type="entry name" value="HTH_GNTR"/>
    <property type="match status" value="1"/>
</dbReference>
<comment type="caution">
    <text evidence="6">The sequence shown here is derived from an EMBL/GenBank/DDBJ whole genome shotgun (WGS) entry which is preliminary data.</text>
</comment>
<dbReference type="CDD" id="cd07377">
    <property type="entry name" value="WHTH_GntR"/>
    <property type="match status" value="1"/>
</dbReference>
<name>A0A7W6EZY8_9CAUL</name>
<dbReference type="SMART" id="SM00895">
    <property type="entry name" value="FCD"/>
    <property type="match status" value="1"/>
</dbReference>
<protein>
    <submittedName>
        <fullName evidence="6">DNA-binding FadR family transcriptional regulator</fullName>
    </submittedName>
</protein>